<gene>
    <name evidence="2" type="ORF">DWV00_29625</name>
</gene>
<protein>
    <submittedName>
        <fullName evidence="2">Uncharacterized protein</fullName>
    </submittedName>
</protein>
<dbReference type="AlphaFoldDB" id="A0A3D8JS60"/>
<evidence type="ECO:0000313" key="3">
    <source>
        <dbReference type="Proteomes" id="UP000256838"/>
    </source>
</evidence>
<dbReference type="OrthoDB" id="388551at2"/>
<comment type="caution">
    <text evidence="2">The sequence shown here is derived from an EMBL/GenBank/DDBJ whole genome shotgun (WGS) entry which is preliminary data.</text>
</comment>
<dbReference type="GO" id="GO:0003677">
    <property type="term" value="F:DNA binding"/>
    <property type="evidence" value="ECO:0007669"/>
    <property type="project" value="InterPro"/>
</dbReference>
<dbReference type="InterPro" id="IPR016177">
    <property type="entry name" value="DNA-bd_dom_sf"/>
</dbReference>
<accession>A0A3D8JS60</accession>
<dbReference type="Proteomes" id="UP000256838">
    <property type="component" value="Unassembled WGS sequence"/>
</dbReference>
<organism evidence="2 3">
    <name type="scientific">Trinickia dinghuensis</name>
    <dbReference type="NCBI Taxonomy" id="2291023"/>
    <lineage>
        <taxon>Bacteria</taxon>
        <taxon>Pseudomonadati</taxon>
        <taxon>Pseudomonadota</taxon>
        <taxon>Betaproteobacteria</taxon>
        <taxon>Burkholderiales</taxon>
        <taxon>Burkholderiaceae</taxon>
        <taxon>Trinickia</taxon>
    </lineage>
</organism>
<reference evidence="2 3" key="1">
    <citation type="submission" date="2018-08" db="EMBL/GenBank/DDBJ databases">
        <title>Paraburkholderia sp. DHOM06 isolated from forest soil.</title>
        <authorList>
            <person name="Gao Z.-H."/>
            <person name="Qiu L.-H."/>
        </authorList>
    </citation>
    <scope>NUCLEOTIDE SEQUENCE [LARGE SCALE GENOMIC DNA]</scope>
    <source>
        <strain evidence="2 3">DHOM06</strain>
    </source>
</reference>
<keyword evidence="3" id="KW-1185">Reference proteome</keyword>
<dbReference type="EMBL" id="QRGA01000020">
    <property type="protein sequence ID" value="RDU95394.1"/>
    <property type="molecule type" value="Genomic_DNA"/>
</dbReference>
<evidence type="ECO:0000256" key="1">
    <source>
        <dbReference type="SAM" id="MobiDB-lite"/>
    </source>
</evidence>
<name>A0A3D8JS60_9BURK</name>
<sequence>MAADRVIQVPRDWRLAEPTNEGYRNALCAASRFFALFHPLRPSNLKDGHLIQHQKQSLHTSVSGNRPRGARPNRSGFVGVHFHKRTGKWTAQVTLVDSKRAHVPGLYQTPEAANAAREAFIAARGVADGACNAPEALA</sequence>
<proteinExistence type="predicted"/>
<feature type="region of interest" description="Disordered" evidence="1">
    <location>
        <begin position="56"/>
        <end position="77"/>
    </location>
</feature>
<evidence type="ECO:0000313" key="2">
    <source>
        <dbReference type="EMBL" id="RDU95394.1"/>
    </source>
</evidence>
<dbReference type="SUPFAM" id="SSF54171">
    <property type="entry name" value="DNA-binding domain"/>
    <property type="match status" value="1"/>
</dbReference>